<evidence type="ECO:0008006" key="3">
    <source>
        <dbReference type="Google" id="ProtNLM"/>
    </source>
</evidence>
<reference evidence="2" key="2">
    <citation type="submission" date="2008-04" db="EMBL/GenBank/DDBJ databases">
        <title>Draft genome sequence of Providencia stuartii(ATCC 25827).</title>
        <authorList>
            <person name="Sudarsanam P."/>
            <person name="Ley R."/>
            <person name="Guruge J."/>
            <person name="Turnbaugh P.J."/>
            <person name="Mahowald M."/>
            <person name="Liep D."/>
            <person name="Gordon J."/>
        </authorList>
    </citation>
    <scope>NUCLEOTIDE SEQUENCE [LARGE SCALE GENOMIC DNA]</scope>
    <source>
        <strain evidence="2">ATCC 25827</strain>
    </source>
</reference>
<organism evidence="1 2">
    <name type="scientific">Providencia stuartii ATCC 25827</name>
    <dbReference type="NCBI Taxonomy" id="471874"/>
    <lineage>
        <taxon>Bacteria</taxon>
        <taxon>Pseudomonadati</taxon>
        <taxon>Pseudomonadota</taxon>
        <taxon>Gammaproteobacteria</taxon>
        <taxon>Enterobacterales</taxon>
        <taxon>Morganellaceae</taxon>
        <taxon>Providencia</taxon>
    </lineage>
</organism>
<name>A0AA87CPW7_PROST</name>
<evidence type="ECO:0000313" key="1">
    <source>
        <dbReference type="EMBL" id="EDU58337.1"/>
    </source>
</evidence>
<dbReference type="GO" id="GO:0006629">
    <property type="term" value="P:lipid metabolic process"/>
    <property type="evidence" value="ECO:0007669"/>
    <property type="project" value="InterPro"/>
</dbReference>
<dbReference type="EMBL" id="ABJD02000101">
    <property type="protein sequence ID" value="EDU58337.1"/>
    <property type="molecule type" value="Genomic_DNA"/>
</dbReference>
<reference evidence="1 2" key="3">
    <citation type="submission" date="2008-05" db="EMBL/GenBank/DDBJ databases">
        <authorList>
            <person name="Fulton L."/>
            <person name="Clifton S."/>
            <person name="Fulton B."/>
            <person name="Xu J."/>
            <person name="Minx P."/>
            <person name="Pepin K.H."/>
            <person name="Johnson M."/>
            <person name="Thiruvilangam P."/>
            <person name="Bhonagiri V."/>
            <person name="Nash W.E."/>
            <person name="Mardis E.R."/>
            <person name="Wilson R.K."/>
        </authorList>
    </citation>
    <scope>NUCLEOTIDE SEQUENCE [LARGE SCALE GENOMIC DNA]</scope>
    <source>
        <strain evidence="1 2">ATCC 25827</strain>
    </source>
</reference>
<dbReference type="RefSeq" id="WP_004917670.1">
    <property type="nucleotide sequence ID" value="NZ_DS607663.1"/>
</dbReference>
<protein>
    <recommendedName>
        <fullName evidence="3">Lecithin:cholesterol acyltransferase</fullName>
    </recommendedName>
</protein>
<dbReference type="InterPro" id="IPR029058">
    <property type="entry name" value="AB_hydrolase_fold"/>
</dbReference>
<dbReference type="PANTHER" id="PTHR11440">
    <property type="entry name" value="LECITHIN-CHOLESTEROL ACYLTRANSFERASE-RELATED"/>
    <property type="match status" value="1"/>
</dbReference>
<evidence type="ECO:0000313" key="2">
    <source>
        <dbReference type="Proteomes" id="UP000004506"/>
    </source>
</evidence>
<dbReference type="Gene3D" id="3.40.50.1820">
    <property type="entry name" value="alpha/beta hydrolase"/>
    <property type="match status" value="1"/>
</dbReference>
<accession>A0AA87CPW7</accession>
<dbReference type="GO" id="GO:0008374">
    <property type="term" value="F:O-acyltransferase activity"/>
    <property type="evidence" value="ECO:0007669"/>
    <property type="project" value="InterPro"/>
</dbReference>
<comment type="caution">
    <text evidence="1">The sequence shown here is derived from an EMBL/GenBank/DDBJ whole genome shotgun (WGS) entry which is preliminary data.</text>
</comment>
<proteinExistence type="predicted"/>
<dbReference type="AlphaFoldDB" id="A0AA87CPW7"/>
<dbReference type="Proteomes" id="UP000004506">
    <property type="component" value="Unassembled WGS sequence"/>
</dbReference>
<dbReference type="Pfam" id="PF02450">
    <property type="entry name" value="LCAT"/>
    <property type="match status" value="1"/>
</dbReference>
<sequence>MPLNRAYYAIKIAAIAKQLRHAGLINHTLNLPIIYLPGILGSQLYDRQKKTLIWGDYRSLIRQNHYQYTDSAAHIGVQQLHSFSVIPGLIENLITAPLKQLLEKALGYRDGIDLFFLAYDWRADHRHLAAQLDAKIHQVKQRYGEQQKILLIAHSSSNCAIRYYLQQSATQKNRDSIAKWYAFGPPWVGTFQSLALIQSGYYPAGKLFHGFSADDIASCPSAYQLLPSSPQVIDKKGNLVEEFDIYDEECWKSFSLGPYRSPTANISASTEHLREELANNLMNAKAFSQCVSVRHAAEQSVSQTWFLSDNHQTVKCAVYDQGQLFLNAKAIQKHYPNLVEQALTKGDDHLPIDGLLKGWEHPILCETETPPLGENYVFINQARTHRGLVGHIPNLRTLAFDIATLNQKAC</sequence>
<dbReference type="SUPFAM" id="SSF53474">
    <property type="entry name" value="alpha/beta-Hydrolases"/>
    <property type="match status" value="1"/>
</dbReference>
<gene>
    <name evidence="1" type="ORF">PROSTU_01503</name>
</gene>
<reference evidence="2" key="1">
    <citation type="submission" date="2008-04" db="EMBL/GenBank/DDBJ databases">
        <title>Draft genome sequence of Providencia stuartii (ATCC 25827).</title>
        <authorList>
            <person name="Sudarsanam P."/>
            <person name="Ley R."/>
            <person name="Guruge J."/>
            <person name="Turnbaugh P.J."/>
            <person name="Mahowald M."/>
            <person name="Liep D."/>
            <person name="Gordon J."/>
        </authorList>
    </citation>
    <scope>NUCLEOTIDE SEQUENCE [LARGE SCALE GENOMIC DNA]</scope>
    <source>
        <strain evidence="2">ATCC 25827</strain>
    </source>
</reference>
<dbReference type="InterPro" id="IPR003386">
    <property type="entry name" value="LACT/PDAT_acylTrfase"/>
</dbReference>